<evidence type="ECO:0000313" key="1">
    <source>
        <dbReference type="EMBL" id="MFD2866066.1"/>
    </source>
</evidence>
<keyword evidence="2" id="KW-1185">Reference proteome</keyword>
<reference evidence="2" key="1">
    <citation type="journal article" date="2019" name="Int. J. Syst. Evol. Microbiol.">
        <title>The Global Catalogue of Microorganisms (GCM) 10K type strain sequencing project: providing services to taxonomists for standard genome sequencing and annotation.</title>
        <authorList>
            <consortium name="The Broad Institute Genomics Platform"/>
            <consortium name="The Broad Institute Genome Sequencing Center for Infectious Disease"/>
            <person name="Wu L."/>
            <person name="Ma J."/>
        </authorList>
    </citation>
    <scope>NUCLEOTIDE SEQUENCE [LARGE SCALE GENOMIC DNA]</scope>
    <source>
        <strain evidence="2">KCTC 52232</strain>
    </source>
</reference>
<gene>
    <name evidence="1" type="ORF">ACFSYC_15320</name>
</gene>
<proteinExistence type="predicted"/>
<name>A0ABW5XRV0_9SPHI</name>
<sequence>MPDTEYSGSVTINYRELAMPLTIKYFKNNQHIQLIKDTNSLKYGLNIYFAYLGDRKFTLWADKNDEEITSLYF</sequence>
<protein>
    <submittedName>
        <fullName evidence="1">Uncharacterized protein</fullName>
    </submittedName>
</protein>
<comment type="caution">
    <text evidence="1">The sequence shown here is derived from an EMBL/GenBank/DDBJ whole genome shotgun (WGS) entry which is preliminary data.</text>
</comment>
<evidence type="ECO:0000313" key="2">
    <source>
        <dbReference type="Proteomes" id="UP001597601"/>
    </source>
</evidence>
<dbReference type="Proteomes" id="UP001597601">
    <property type="component" value="Unassembled WGS sequence"/>
</dbReference>
<dbReference type="EMBL" id="JBHUON010000020">
    <property type="protein sequence ID" value="MFD2866066.1"/>
    <property type="molecule type" value="Genomic_DNA"/>
</dbReference>
<organism evidence="1 2">
    <name type="scientific">Mucilaginibacter antarcticus</name>
    <dbReference type="NCBI Taxonomy" id="1855725"/>
    <lineage>
        <taxon>Bacteria</taxon>
        <taxon>Pseudomonadati</taxon>
        <taxon>Bacteroidota</taxon>
        <taxon>Sphingobacteriia</taxon>
        <taxon>Sphingobacteriales</taxon>
        <taxon>Sphingobacteriaceae</taxon>
        <taxon>Mucilaginibacter</taxon>
    </lineage>
</organism>
<accession>A0ABW5XRV0</accession>